<evidence type="ECO:0000313" key="3">
    <source>
        <dbReference type="EMBL" id="ORY83760.1"/>
    </source>
</evidence>
<feature type="region of interest" description="Disordered" evidence="1">
    <location>
        <begin position="216"/>
        <end position="265"/>
    </location>
</feature>
<feature type="region of interest" description="Disordered" evidence="1">
    <location>
        <begin position="112"/>
        <end position="143"/>
    </location>
</feature>
<dbReference type="RefSeq" id="XP_040726055.1">
    <property type="nucleotide sequence ID" value="XM_040871121.1"/>
</dbReference>
<protein>
    <recommendedName>
        <fullName evidence="2">INO80 complex subunit 3 N-terminal domain-containing protein</fullName>
    </recommendedName>
</protein>
<dbReference type="Proteomes" id="UP000193685">
    <property type="component" value="Unassembled WGS sequence"/>
</dbReference>
<dbReference type="Pfam" id="PF14612">
    <property type="entry name" value="Ino80_Iec3"/>
    <property type="match status" value="1"/>
</dbReference>
<keyword evidence="4" id="KW-1185">Reference proteome</keyword>
<organism evidence="3 4">
    <name type="scientific">Protomyces lactucae-debilis</name>
    <dbReference type="NCBI Taxonomy" id="2754530"/>
    <lineage>
        <taxon>Eukaryota</taxon>
        <taxon>Fungi</taxon>
        <taxon>Dikarya</taxon>
        <taxon>Ascomycota</taxon>
        <taxon>Taphrinomycotina</taxon>
        <taxon>Taphrinomycetes</taxon>
        <taxon>Taphrinales</taxon>
        <taxon>Protomycetaceae</taxon>
        <taxon>Protomyces</taxon>
    </lineage>
</organism>
<feature type="compositionally biased region" description="Basic residues" evidence="1">
    <location>
        <begin position="256"/>
        <end position="265"/>
    </location>
</feature>
<dbReference type="GO" id="GO:0006338">
    <property type="term" value="P:chromatin remodeling"/>
    <property type="evidence" value="ECO:0007669"/>
    <property type="project" value="InterPro"/>
</dbReference>
<evidence type="ECO:0000256" key="1">
    <source>
        <dbReference type="SAM" id="MobiDB-lite"/>
    </source>
</evidence>
<evidence type="ECO:0000259" key="2">
    <source>
        <dbReference type="Pfam" id="PF14612"/>
    </source>
</evidence>
<evidence type="ECO:0000313" key="4">
    <source>
        <dbReference type="Proteomes" id="UP000193685"/>
    </source>
</evidence>
<dbReference type="GeneID" id="63787720"/>
<gene>
    <name evidence="3" type="ORF">BCR37DRAFT_392219</name>
</gene>
<dbReference type="GO" id="GO:0031011">
    <property type="term" value="C:Ino80 complex"/>
    <property type="evidence" value="ECO:0007669"/>
    <property type="project" value="InterPro"/>
</dbReference>
<accession>A0A1Y2FIH8</accession>
<dbReference type="EMBL" id="MCFI01000007">
    <property type="protein sequence ID" value="ORY83760.1"/>
    <property type="molecule type" value="Genomic_DNA"/>
</dbReference>
<comment type="caution">
    <text evidence="3">The sequence shown here is derived from an EMBL/GenBank/DDBJ whole genome shotgun (WGS) entry which is preliminary data.</text>
</comment>
<name>A0A1Y2FIH8_PROLT</name>
<feature type="compositionally biased region" description="Basic residues" evidence="1">
    <location>
        <begin position="234"/>
        <end position="245"/>
    </location>
</feature>
<reference evidence="3 4" key="1">
    <citation type="submission" date="2016-07" db="EMBL/GenBank/DDBJ databases">
        <title>Pervasive Adenine N6-methylation of Active Genes in Fungi.</title>
        <authorList>
            <consortium name="DOE Joint Genome Institute"/>
            <person name="Mondo S.J."/>
            <person name="Dannebaum R.O."/>
            <person name="Kuo R.C."/>
            <person name="Labutti K."/>
            <person name="Haridas S."/>
            <person name="Kuo A."/>
            <person name="Salamov A."/>
            <person name="Ahrendt S.R."/>
            <person name="Lipzen A."/>
            <person name="Sullivan W."/>
            <person name="Andreopoulos W.B."/>
            <person name="Clum A."/>
            <person name="Lindquist E."/>
            <person name="Daum C."/>
            <person name="Ramamoorthy G.K."/>
            <person name="Gryganskyi A."/>
            <person name="Culley D."/>
            <person name="Magnuson J.K."/>
            <person name="James T.Y."/>
            <person name="O'Malley M.A."/>
            <person name="Stajich J.E."/>
            <person name="Spatafora J.W."/>
            <person name="Visel A."/>
            <person name="Grigoriev I.V."/>
        </authorList>
    </citation>
    <scope>NUCLEOTIDE SEQUENCE [LARGE SCALE GENOMIC DNA]</scope>
    <source>
        <strain evidence="3 4">12-1054</strain>
    </source>
</reference>
<dbReference type="AlphaFoldDB" id="A0A1Y2FIH8"/>
<proteinExistence type="predicted"/>
<dbReference type="InterPro" id="IPR032742">
    <property type="entry name" value="Iec3_N"/>
</dbReference>
<feature type="domain" description="INO80 complex subunit 3 N-terminal" evidence="2">
    <location>
        <begin position="8"/>
        <end position="61"/>
    </location>
</feature>
<sequence length="265" mass="28962">MPSQQLAKSYRRKYKKLIDQFTLVTARQHHLNLQVTTRAQAALKLQAELDLLLDVLFDGNAVDLSAIKEAGSHADWVKEVLAAHEATAAKKSDAANGDSIDSSLVMRDTAARNAEPVKKDKPQTSAGLGIDQGQTTRVPASEGGPSQILIDLASAARAMLAEQRKMELSVGYWHQPQPPHLADLPWDLDLESKTGSYVEDVQAQVTRLKQERATAAAMMERTDDASPVINQSASKKRASGAGKKRVAMDDEDDFGKRKKKRRPGV</sequence>